<dbReference type="EMBL" id="FORM01000004">
    <property type="protein sequence ID" value="SFJ08370.1"/>
    <property type="molecule type" value="Genomic_DNA"/>
</dbReference>
<dbReference type="AlphaFoldDB" id="A0A1I3NHC2"/>
<evidence type="ECO:0000313" key="1">
    <source>
        <dbReference type="EMBL" id="SFJ08370.1"/>
    </source>
</evidence>
<dbReference type="Proteomes" id="UP000199559">
    <property type="component" value="Unassembled WGS sequence"/>
</dbReference>
<accession>A0A1I3NHC2</accession>
<sequence length="160" mass="18466">MKKSPLKLFILIINFIFLLHSCGNTTENKKEDSLEIHTKVKDIKSLTTSKLIIPDSLNQKFKVLKIDSIDNSYMMYAFKADKYYKILSKKSDLIKSKWKKIELGSYYNLQLKENYSQRGIYEHATGIAAGDGPIIYFEEDSIRSLYSSPNIKGLYYSPSL</sequence>
<protein>
    <submittedName>
        <fullName evidence="1">Uncharacterized protein</fullName>
    </submittedName>
</protein>
<dbReference type="RefSeq" id="WP_090839233.1">
    <property type="nucleotide sequence ID" value="NZ_FORM01000004.1"/>
</dbReference>
<gene>
    <name evidence="1" type="ORF">SAMN05443431_104142</name>
</gene>
<proteinExistence type="predicted"/>
<name>A0A1I3NHC2_9FLAO</name>
<keyword evidence="2" id="KW-1185">Reference proteome</keyword>
<reference evidence="2" key="1">
    <citation type="submission" date="2016-10" db="EMBL/GenBank/DDBJ databases">
        <authorList>
            <person name="Varghese N."/>
            <person name="Submissions S."/>
        </authorList>
    </citation>
    <scope>NUCLEOTIDE SEQUENCE [LARGE SCALE GENOMIC DNA]</scope>
    <source>
        <strain evidence="2">DSM 28881</strain>
    </source>
</reference>
<dbReference type="STRING" id="1144750.SAMN05443431_104142"/>
<evidence type="ECO:0000313" key="2">
    <source>
        <dbReference type="Proteomes" id="UP000199559"/>
    </source>
</evidence>
<organism evidence="1 2">
    <name type="scientific">Olleya namhaensis</name>
    <dbReference type="NCBI Taxonomy" id="1144750"/>
    <lineage>
        <taxon>Bacteria</taxon>
        <taxon>Pseudomonadati</taxon>
        <taxon>Bacteroidota</taxon>
        <taxon>Flavobacteriia</taxon>
        <taxon>Flavobacteriales</taxon>
        <taxon>Flavobacteriaceae</taxon>
    </lineage>
</organism>